<dbReference type="AlphaFoldDB" id="A0A2G5T1P3"/>
<evidence type="ECO:0000313" key="2">
    <source>
        <dbReference type="EMBL" id="PIC21016.1"/>
    </source>
</evidence>
<dbReference type="Proteomes" id="UP000230233">
    <property type="component" value="Chromosome X"/>
</dbReference>
<proteinExistence type="predicted"/>
<feature type="region of interest" description="Disordered" evidence="1">
    <location>
        <begin position="53"/>
        <end position="72"/>
    </location>
</feature>
<feature type="region of interest" description="Disordered" evidence="1">
    <location>
        <begin position="100"/>
        <end position="128"/>
    </location>
</feature>
<gene>
    <name evidence="2" type="primary">Cnig_chr_X.g26007</name>
    <name evidence="2" type="ORF">B9Z55_026007</name>
</gene>
<evidence type="ECO:0000313" key="3">
    <source>
        <dbReference type="Proteomes" id="UP000230233"/>
    </source>
</evidence>
<dbReference type="EMBL" id="PDUG01000006">
    <property type="protein sequence ID" value="PIC21016.1"/>
    <property type="molecule type" value="Genomic_DNA"/>
</dbReference>
<protein>
    <submittedName>
        <fullName evidence="2">Uncharacterized protein</fullName>
    </submittedName>
</protein>
<name>A0A2G5T1P3_9PELO</name>
<comment type="caution">
    <text evidence="2">The sequence shown here is derived from an EMBL/GenBank/DDBJ whole genome shotgun (WGS) entry which is preliminary data.</text>
</comment>
<keyword evidence="3" id="KW-1185">Reference proteome</keyword>
<evidence type="ECO:0000256" key="1">
    <source>
        <dbReference type="SAM" id="MobiDB-lite"/>
    </source>
</evidence>
<reference evidence="3" key="1">
    <citation type="submission" date="2017-10" db="EMBL/GenBank/DDBJ databases">
        <title>Rapid genome shrinkage in a self-fertile nematode reveals novel sperm competition proteins.</title>
        <authorList>
            <person name="Yin D."/>
            <person name="Schwarz E.M."/>
            <person name="Thomas C.G."/>
            <person name="Felde R.L."/>
            <person name="Korf I.F."/>
            <person name="Cutter A.D."/>
            <person name="Schartner C.M."/>
            <person name="Ralston E.J."/>
            <person name="Meyer B.J."/>
            <person name="Haag E.S."/>
        </authorList>
    </citation>
    <scope>NUCLEOTIDE SEQUENCE [LARGE SCALE GENOMIC DNA]</scope>
    <source>
        <strain evidence="3">JU1422</strain>
    </source>
</reference>
<sequence>MVQNSLKFLKSLEEDPMKVDHVEVEIMDGSAYFQRPESRIVEDFEYPSQEINVENPDYHDNSDHEEEQTLTRNTLEPKFPIFESSAKDKNKSKAFTQLLDDYGSSDGEDEQKPMETSPHFFFGKAHMF</sequence>
<organism evidence="2 3">
    <name type="scientific">Caenorhabditis nigoni</name>
    <dbReference type="NCBI Taxonomy" id="1611254"/>
    <lineage>
        <taxon>Eukaryota</taxon>
        <taxon>Metazoa</taxon>
        <taxon>Ecdysozoa</taxon>
        <taxon>Nematoda</taxon>
        <taxon>Chromadorea</taxon>
        <taxon>Rhabditida</taxon>
        <taxon>Rhabditina</taxon>
        <taxon>Rhabditomorpha</taxon>
        <taxon>Rhabditoidea</taxon>
        <taxon>Rhabditidae</taxon>
        <taxon>Peloderinae</taxon>
        <taxon>Caenorhabditis</taxon>
    </lineage>
</organism>
<accession>A0A2G5T1P3</accession>